<dbReference type="EMBL" id="BGPR01046176">
    <property type="protein sequence ID" value="GBO23134.1"/>
    <property type="molecule type" value="Genomic_DNA"/>
</dbReference>
<accession>A0A4Y2VFM5</accession>
<keyword evidence="2" id="KW-1185">Reference proteome</keyword>
<reference evidence="1 2" key="1">
    <citation type="journal article" date="2019" name="Sci. Rep.">
        <title>Orb-weaving spider Araneus ventricosus genome elucidates the spidroin gene catalogue.</title>
        <authorList>
            <person name="Kono N."/>
            <person name="Nakamura H."/>
            <person name="Ohtoshi R."/>
            <person name="Moran D.A.P."/>
            <person name="Shinohara A."/>
            <person name="Yoshida Y."/>
            <person name="Fujiwara M."/>
            <person name="Mori M."/>
            <person name="Tomita M."/>
            <person name="Arakawa K."/>
        </authorList>
    </citation>
    <scope>NUCLEOTIDE SEQUENCE [LARGE SCALE GENOMIC DNA]</scope>
</reference>
<name>A0A4Y2VFM5_ARAVE</name>
<evidence type="ECO:0000313" key="2">
    <source>
        <dbReference type="Proteomes" id="UP000499080"/>
    </source>
</evidence>
<sequence length="92" mass="10636">MAVTAALGRRVDIGEKQRIKHNHVKSYCRGEFTAMRLRFDPKCDQWSPSSAGTEQTEELFPPSILLFCVSRSFRERLETRKEVPLGEKLRVL</sequence>
<gene>
    <name evidence="1" type="ORF">AVEN_239846_1</name>
</gene>
<evidence type="ECO:0000313" key="1">
    <source>
        <dbReference type="EMBL" id="GBO23134.1"/>
    </source>
</evidence>
<organism evidence="1 2">
    <name type="scientific">Araneus ventricosus</name>
    <name type="common">Orbweaver spider</name>
    <name type="synonym">Epeira ventricosa</name>
    <dbReference type="NCBI Taxonomy" id="182803"/>
    <lineage>
        <taxon>Eukaryota</taxon>
        <taxon>Metazoa</taxon>
        <taxon>Ecdysozoa</taxon>
        <taxon>Arthropoda</taxon>
        <taxon>Chelicerata</taxon>
        <taxon>Arachnida</taxon>
        <taxon>Araneae</taxon>
        <taxon>Araneomorphae</taxon>
        <taxon>Entelegynae</taxon>
        <taxon>Araneoidea</taxon>
        <taxon>Araneidae</taxon>
        <taxon>Araneus</taxon>
    </lineage>
</organism>
<protein>
    <submittedName>
        <fullName evidence="1">Uncharacterized protein</fullName>
    </submittedName>
</protein>
<dbReference type="Proteomes" id="UP000499080">
    <property type="component" value="Unassembled WGS sequence"/>
</dbReference>
<dbReference type="AlphaFoldDB" id="A0A4Y2VFM5"/>
<proteinExistence type="predicted"/>
<comment type="caution">
    <text evidence="1">The sequence shown here is derived from an EMBL/GenBank/DDBJ whole genome shotgun (WGS) entry which is preliminary data.</text>
</comment>